<evidence type="ECO:0000256" key="7">
    <source>
        <dbReference type="SAM" id="MobiDB-lite"/>
    </source>
</evidence>
<dbReference type="InterPro" id="IPR021858">
    <property type="entry name" value="Fun_TF"/>
</dbReference>
<evidence type="ECO:0000313" key="9">
    <source>
        <dbReference type="Proteomes" id="UP001275084"/>
    </source>
</evidence>
<organism evidence="8 9">
    <name type="scientific">Lasiosphaeria hispida</name>
    <dbReference type="NCBI Taxonomy" id="260671"/>
    <lineage>
        <taxon>Eukaryota</taxon>
        <taxon>Fungi</taxon>
        <taxon>Dikarya</taxon>
        <taxon>Ascomycota</taxon>
        <taxon>Pezizomycotina</taxon>
        <taxon>Sordariomycetes</taxon>
        <taxon>Sordariomycetidae</taxon>
        <taxon>Sordariales</taxon>
        <taxon>Lasiosphaeriaceae</taxon>
        <taxon>Lasiosphaeria</taxon>
    </lineage>
</organism>
<evidence type="ECO:0000256" key="1">
    <source>
        <dbReference type="ARBA" id="ARBA00004123"/>
    </source>
</evidence>
<gene>
    <name evidence="8" type="ORF">B0T25DRAFT_560060</name>
</gene>
<comment type="subcellular location">
    <subcellularLocation>
        <location evidence="1">Nucleus</location>
    </subcellularLocation>
</comment>
<dbReference type="PANTHER" id="PTHR37534">
    <property type="entry name" value="TRANSCRIPTIONAL ACTIVATOR PROTEIN UGA3"/>
    <property type="match status" value="1"/>
</dbReference>
<sequence length="641" mass="72688">MDALTLSGLSMDLTVGVGNRRRRPRYDHAVQQDEDAEFLDFLESLEEQNTWGDMTIYAVDADNVPRNPAKRRHGDVSWLQEPSPSLAPQSDSNAEWDAFLATHFPEHCPSVPDPATREVDLDVSNPFVDDSIQHYTFQDRLSFEIPEDGAINGYIKIRFQNVHSSPEDRRPTNREYNQQTLGVHHRDVPGVHDERVPPLPPHFGLSSKLDEEDGRLLKFYTDAFCAGRTLIKISNFWLSEVTAIADMEECVRHALLASTAAYVLDYVRSEKMRIRANMHYRRAADLLTRALRNPACRQVGKEAGVTAAILLLLCDDIVNWETRKPKDKSPKWHKGSRLAVNMLDNSDPGYRYWKPANVQSDNSRISLSNRIAFVDVLAQPVSPLANLRGQGTSSRQYGWLLEGAPHDVLKIQGGTGLCSKLLHIFAQITQLSSRLAENPDSDVIPKGAAKIEQKLANLTQWFRCSEVPRRSKIDADLWRSCNLDQNGKVATVEEVTELTGEAWRIAAQIYLQCRFFRKPRDHPDVVERLSALLRCIEYMPYTGPLFSSQAPFFPVFLTGLVGYLPEHRRVTEGWFNVVIGGASCRSSVPPIWGVVQNTWKWTDEELHVEPFDGNTKVGFRDPWWEKLVARLFETEGLLSLC</sequence>
<protein>
    <submittedName>
        <fullName evidence="8">Fungal-specific transcription factor domain-containing protein</fullName>
    </submittedName>
</protein>
<feature type="region of interest" description="Disordered" evidence="7">
    <location>
        <begin position="65"/>
        <end position="91"/>
    </location>
</feature>
<dbReference type="PANTHER" id="PTHR37534:SF46">
    <property type="entry name" value="ZN(II)2CYS6 TRANSCRIPTION FACTOR (EUROFUNG)"/>
    <property type="match status" value="1"/>
</dbReference>
<dbReference type="AlphaFoldDB" id="A0AAJ0H873"/>
<dbReference type="Proteomes" id="UP001275084">
    <property type="component" value="Unassembled WGS sequence"/>
</dbReference>
<evidence type="ECO:0000313" key="8">
    <source>
        <dbReference type="EMBL" id="KAK3342137.1"/>
    </source>
</evidence>
<dbReference type="EMBL" id="JAUIQD010000008">
    <property type="protein sequence ID" value="KAK3342137.1"/>
    <property type="molecule type" value="Genomic_DNA"/>
</dbReference>
<evidence type="ECO:0000256" key="5">
    <source>
        <dbReference type="ARBA" id="ARBA00023163"/>
    </source>
</evidence>
<keyword evidence="4" id="KW-0238">DNA-binding</keyword>
<keyword evidence="6" id="KW-0539">Nucleus</keyword>
<evidence type="ECO:0000256" key="3">
    <source>
        <dbReference type="ARBA" id="ARBA00023015"/>
    </source>
</evidence>
<keyword evidence="9" id="KW-1185">Reference proteome</keyword>
<keyword evidence="2" id="KW-0862">Zinc</keyword>
<evidence type="ECO:0000256" key="4">
    <source>
        <dbReference type="ARBA" id="ARBA00023125"/>
    </source>
</evidence>
<evidence type="ECO:0000256" key="6">
    <source>
        <dbReference type="ARBA" id="ARBA00023242"/>
    </source>
</evidence>
<dbReference type="GO" id="GO:0003677">
    <property type="term" value="F:DNA binding"/>
    <property type="evidence" value="ECO:0007669"/>
    <property type="project" value="UniProtKB-KW"/>
</dbReference>
<reference evidence="8" key="1">
    <citation type="journal article" date="2023" name="Mol. Phylogenet. Evol.">
        <title>Genome-scale phylogeny and comparative genomics of the fungal order Sordariales.</title>
        <authorList>
            <person name="Hensen N."/>
            <person name="Bonometti L."/>
            <person name="Westerberg I."/>
            <person name="Brannstrom I.O."/>
            <person name="Guillou S."/>
            <person name="Cros-Aarteil S."/>
            <person name="Calhoun S."/>
            <person name="Haridas S."/>
            <person name="Kuo A."/>
            <person name="Mondo S."/>
            <person name="Pangilinan J."/>
            <person name="Riley R."/>
            <person name="LaButti K."/>
            <person name="Andreopoulos B."/>
            <person name="Lipzen A."/>
            <person name="Chen C."/>
            <person name="Yan M."/>
            <person name="Daum C."/>
            <person name="Ng V."/>
            <person name="Clum A."/>
            <person name="Steindorff A."/>
            <person name="Ohm R.A."/>
            <person name="Martin F."/>
            <person name="Silar P."/>
            <person name="Natvig D.O."/>
            <person name="Lalanne C."/>
            <person name="Gautier V."/>
            <person name="Ament-Velasquez S.L."/>
            <person name="Kruys A."/>
            <person name="Hutchinson M.I."/>
            <person name="Powell A.J."/>
            <person name="Barry K."/>
            <person name="Miller A.N."/>
            <person name="Grigoriev I.V."/>
            <person name="Debuchy R."/>
            <person name="Gladieux P."/>
            <person name="Hiltunen Thoren M."/>
            <person name="Johannesson H."/>
        </authorList>
    </citation>
    <scope>NUCLEOTIDE SEQUENCE</scope>
    <source>
        <strain evidence="8">CBS 955.72</strain>
    </source>
</reference>
<dbReference type="GO" id="GO:0005634">
    <property type="term" value="C:nucleus"/>
    <property type="evidence" value="ECO:0007669"/>
    <property type="project" value="UniProtKB-SubCell"/>
</dbReference>
<comment type="caution">
    <text evidence="8">The sequence shown here is derived from an EMBL/GenBank/DDBJ whole genome shotgun (WGS) entry which is preliminary data.</text>
</comment>
<dbReference type="Pfam" id="PF11951">
    <property type="entry name" value="Fungal_trans_2"/>
    <property type="match status" value="1"/>
</dbReference>
<name>A0AAJ0H873_9PEZI</name>
<evidence type="ECO:0000256" key="2">
    <source>
        <dbReference type="ARBA" id="ARBA00022833"/>
    </source>
</evidence>
<proteinExistence type="predicted"/>
<reference evidence="8" key="2">
    <citation type="submission" date="2023-06" db="EMBL/GenBank/DDBJ databases">
        <authorList>
            <consortium name="Lawrence Berkeley National Laboratory"/>
            <person name="Haridas S."/>
            <person name="Hensen N."/>
            <person name="Bonometti L."/>
            <person name="Westerberg I."/>
            <person name="Brannstrom I.O."/>
            <person name="Guillou S."/>
            <person name="Cros-Aarteil S."/>
            <person name="Calhoun S."/>
            <person name="Kuo A."/>
            <person name="Mondo S."/>
            <person name="Pangilinan J."/>
            <person name="Riley R."/>
            <person name="Labutti K."/>
            <person name="Andreopoulos B."/>
            <person name="Lipzen A."/>
            <person name="Chen C."/>
            <person name="Yanf M."/>
            <person name="Daum C."/>
            <person name="Ng V."/>
            <person name="Clum A."/>
            <person name="Steindorff A."/>
            <person name="Ohm R."/>
            <person name="Martin F."/>
            <person name="Silar P."/>
            <person name="Natvig D."/>
            <person name="Lalanne C."/>
            <person name="Gautier V."/>
            <person name="Ament-Velasquez S.L."/>
            <person name="Kruys A."/>
            <person name="Hutchinson M.I."/>
            <person name="Powell A.J."/>
            <person name="Barry K."/>
            <person name="Miller A.N."/>
            <person name="Grigoriev I.V."/>
            <person name="Debuchy R."/>
            <person name="Gladieux P."/>
            <person name="Thoren M.H."/>
            <person name="Johannesson H."/>
        </authorList>
    </citation>
    <scope>NUCLEOTIDE SEQUENCE</scope>
    <source>
        <strain evidence="8">CBS 955.72</strain>
    </source>
</reference>
<accession>A0AAJ0H873</accession>
<keyword evidence="5" id="KW-0804">Transcription</keyword>
<keyword evidence="3" id="KW-0805">Transcription regulation</keyword>
<feature type="compositionally biased region" description="Polar residues" evidence="7">
    <location>
        <begin position="80"/>
        <end position="91"/>
    </location>
</feature>